<evidence type="ECO:0000313" key="3">
    <source>
        <dbReference type="EMBL" id="KAF5386406.1"/>
    </source>
</evidence>
<dbReference type="EMBL" id="JAACJN010000478">
    <property type="protein sequence ID" value="KAF5342959.1"/>
    <property type="molecule type" value="Genomic_DNA"/>
</dbReference>
<protein>
    <submittedName>
        <fullName evidence="3">Uncharacterized protein</fullName>
    </submittedName>
</protein>
<keyword evidence="4" id="KW-1185">Reference proteome</keyword>
<dbReference type="AlphaFoldDB" id="A0A8H5MAE9"/>
<accession>A0A8H5MAE9</accession>
<proteinExistence type="predicted"/>
<name>A0A8H5MAE9_9AGAR</name>
<evidence type="ECO:0000313" key="4">
    <source>
        <dbReference type="Proteomes" id="UP000518752"/>
    </source>
</evidence>
<dbReference type="EMBL" id="JAACJN010000036">
    <property type="protein sequence ID" value="KAF5386406.1"/>
    <property type="molecule type" value="Genomic_DNA"/>
</dbReference>
<organism evidence="3 4">
    <name type="scientific">Collybiopsis confluens</name>
    <dbReference type="NCBI Taxonomy" id="2823264"/>
    <lineage>
        <taxon>Eukaryota</taxon>
        <taxon>Fungi</taxon>
        <taxon>Dikarya</taxon>
        <taxon>Basidiomycota</taxon>
        <taxon>Agaricomycotina</taxon>
        <taxon>Agaricomycetes</taxon>
        <taxon>Agaricomycetidae</taxon>
        <taxon>Agaricales</taxon>
        <taxon>Marasmiineae</taxon>
        <taxon>Omphalotaceae</taxon>
        <taxon>Collybiopsis</taxon>
    </lineage>
</organism>
<feature type="compositionally biased region" description="Polar residues" evidence="1">
    <location>
        <begin position="256"/>
        <end position="270"/>
    </location>
</feature>
<dbReference type="Proteomes" id="UP000518752">
    <property type="component" value="Unassembled WGS sequence"/>
</dbReference>
<evidence type="ECO:0000256" key="1">
    <source>
        <dbReference type="SAM" id="MobiDB-lite"/>
    </source>
</evidence>
<gene>
    <name evidence="3" type="ORF">D9757_006659</name>
    <name evidence="2" type="ORF">D9757_014892</name>
</gene>
<reference evidence="3 4" key="1">
    <citation type="journal article" date="2020" name="ISME J.">
        <title>Uncovering the hidden diversity of litter-decomposition mechanisms in mushroom-forming fungi.</title>
        <authorList>
            <person name="Floudas D."/>
            <person name="Bentzer J."/>
            <person name="Ahren D."/>
            <person name="Johansson T."/>
            <person name="Persson P."/>
            <person name="Tunlid A."/>
        </authorList>
    </citation>
    <scope>NUCLEOTIDE SEQUENCE [LARGE SCALE GENOMIC DNA]</scope>
    <source>
        <strain evidence="3 4">CBS 406.79</strain>
    </source>
</reference>
<evidence type="ECO:0000313" key="2">
    <source>
        <dbReference type="EMBL" id="KAF5342959.1"/>
    </source>
</evidence>
<sequence length="293" mass="32182">MLSVGRTILSVNPVSAFNFSYNGMPRLYRLLQGNSSDTSSNAPSMDWSDSAATPSSIGTPGSDSIHKLPMVYGVQRVVDSHVENWINDLPNEFPQLDWSFPSPRLQSSRPPTRYNGCLPSMTLYLHGTSFQDRKKNKEVNEPWTQTTFDSARFERGGGPVSWANSEDILSRLTGNGPFKFEPIGLPKEDSSFDSFGLLDEDKEGVAGVNIQSMSGFRDQTDGRLTCVSESVLSLATSLTPFSASFVRDDNDPIIQPSSRLVSDNPMSSASFERPELSSGVIARPSRSMDIHPE</sequence>
<feature type="region of interest" description="Disordered" evidence="1">
    <location>
        <begin position="256"/>
        <end position="293"/>
    </location>
</feature>
<feature type="region of interest" description="Disordered" evidence="1">
    <location>
        <begin position="38"/>
        <end position="61"/>
    </location>
</feature>
<comment type="caution">
    <text evidence="3">The sequence shown here is derived from an EMBL/GenBank/DDBJ whole genome shotgun (WGS) entry which is preliminary data.</text>
</comment>
<feature type="compositionally biased region" description="Polar residues" evidence="1">
    <location>
        <begin position="50"/>
        <end position="61"/>
    </location>
</feature>